<dbReference type="Pfam" id="PF08506">
    <property type="entry name" value="Cse1"/>
    <property type="match status" value="1"/>
</dbReference>
<gene>
    <name evidence="10" type="ORF">PBS001_LOCUS4554</name>
    <name evidence="9" type="ORF">PBS003_LOCUS3998</name>
</gene>
<keyword evidence="7" id="KW-0539">Nucleus</keyword>
<dbReference type="InterPro" id="IPR011989">
    <property type="entry name" value="ARM-like"/>
</dbReference>
<dbReference type="Pfam" id="PF03810">
    <property type="entry name" value="IBN_N"/>
    <property type="match status" value="1"/>
</dbReference>
<comment type="similarity">
    <text evidence="3">Belongs to the XPO2/CSE1 family.</text>
</comment>
<evidence type="ECO:0000256" key="6">
    <source>
        <dbReference type="ARBA" id="ARBA00022927"/>
    </source>
</evidence>
<dbReference type="PANTHER" id="PTHR10997:SF8">
    <property type="entry name" value="EXPORTIN-2"/>
    <property type="match status" value="1"/>
</dbReference>
<dbReference type="InterPro" id="IPR005043">
    <property type="entry name" value="XPO2_C"/>
</dbReference>
<comment type="subcellular location">
    <subcellularLocation>
        <location evidence="2">Cytoplasm</location>
    </subcellularLocation>
    <subcellularLocation>
        <location evidence="1">Nucleus</location>
    </subcellularLocation>
</comment>
<keyword evidence="11" id="KW-1185">Reference proteome</keyword>
<reference evidence="9 11" key="1">
    <citation type="submission" date="2021-11" db="EMBL/GenBank/DDBJ databases">
        <authorList>
            <person name="Islam A."/>
            <person name="Islam S."/>
            <person name="Flora M.S."/>
            <person name="Rahman M."/>
            <person name="Ziaur R.M."/>
            <person name="Epstein J.H."/>
            <person name="Hassan M."/>
            <person name="Klassen M."/>
            <person name="Woodard K."/>
            <person name="Webb A."/>
            <person name="Webby R.J."/>
            <person name="El Zowalaty M.E."/>
        </authorList>
    </citation>
    <scope>NUCLEOTIDE SEQUENCE</scope>
    <source>
        <strain evidence="10">Pbs1</strain>
        <strain evidence="9">Pbs3</strain>
    </source>
</reference>
<evidence type="ECO:0000259" key="8">
    <source>
        <dbReference type="PROSITE" id="PS50166"/>
    </source>
</evidence>
<organism evidence="9 12">
    <name type="scientific">Peronospora belbahrii</name>
    <dbReference type="NCBI Taxonomy" id="622444"/>
    <lineage>
        <taxon>Eukaryota</taxon>
        <taxon>Sar</taxon>
        <taxon>Stramenopiles</taxon>
        <taxon>Oomycota</taxon>
        <taxon>Peronosporomycetes</taxon>
        <taxon>Peronosporales</taxon>
        <taxon>Peronosporaceae</taxon>
        <taxon>Peronospora</taxon>
    </lineage>
</organism>
<dbReference type="GO" id="GO:0006611">
    <property type="term" value="P:protein export from nucleus"/>
    <property type="evidence" value="ECO:0007669"/>
    <property type="project" value="TreeGrafter"/>
</dbReference>
<dbReference type="GO" id="GO:0005635">
    <property type="term" value="C:nuclear envelope"/>
    <property type="evidence" value="ECO:0007669"/>
    <property type="project" value="TreeGrafter"/>
</dbReference>
<dbReference type="PROSITE" id="PS50166">
    <property type="entry name" value="IMPORTIN_B_NT"/>
    <property type="match status" value="1"/>
</dbReference>
<comment type="caution">
    <text evidence="9">The sequence shown here is derived from an EMBL/GenBank/DDBJ whole genome shotgun (WGS) entry which is preliminary data.</text>
</comment>
<evidence type="ECO:0000313" key="11">
    <source>
        <dbReference type="Proteomes" id="UP001158986"/>
    </source>
</evidence>
<evidence type="ECO:0000313" key="12">
    <source>
        <dbReference type="Proteomes" id="UP001160483"/>
    </source>
</evidence>
<dbReference type="InterPro" id="IPR016024">
    <property type="entry name" value="ARM-type_fold"/>
</dbReference>
<evidence type="ECO:0000256" key="7">
    <source>
        <dbReference type="ARBA" id="ARBA00023242"/>
    </source>
</evidence>
<keyword evidence="6" id="KW-0653">Protein transport</keyword>
<keyword evidence="4" id="KW-0813">Transport</keyword>
<evidence type="ECO:0000256" key="4">
    <source>
        <dbReference type="ARBA" id="ARBA00022448"/>
    </source>
</evidence>
<evidence type="ECO:0000313" key="9">
    <source>
        <dbReference type="EMBL" id="CAH0477249.1"/>
    </source>
</evidence>
<dbReference type="InterPro" id="IPR001494">
    <property type="entry name" value="Importin-beta_N"/>
</dbReference>
<dbReference type="Proteomes" id="UP001160483">
    <property type="component" value="Unassembled WGS sequence"/>
</dbReference>
<dbReference type="Proteomes" id="UP001158986">
    <property type="component" value="Unassembled WGS sequence"/>
</dbReference>
<dbReference type="GO" id="GO:0005049">
    <property type="term" value="F:nuclear export signal receptor activity"/>
    <property type="evidence" value="ECO:0007669"/>
    <property type="project" value="TreeGrafter"/>
</dbReference>
<dbReference type="GO" id="GO:0031267">
    <property type="term" value="F:small GTPase binding"/>
    <property type="evidence" value="ECO:0007669"/>
    <property type="project" value="InterPro"/>
</dbReference>
<dbReference type="InterPro" id="IPR013713">
    <property type="entry name" value="XPO2_central"/>
</dbReference>
<dbReference type="GO" id="GO:0005829">
    <property type="term" value="C:cytosol"/>
    <property type="evidence" value="ECO:0007669"/>
    <property type="project" value="TreeGrafter"/>
</dbReference>
<dbReference type="FunFam" id="1.25.10.10:FF:000507">
    <property type="entry name" value="Exportin-2"/>
    <property type="match status" value="1"/>
</dbReference>
<keyword evidence="5" id="KW-0963">Cytoplasm</keyword>
<evidence type="ECO:0000256" key="5">
    <source>
        <dbReference type="ARBA" id="ARBA00022490"/>
    </source>
</evidence>
<dbReference type="EMBL" id="CAKKTJ010000168">
    <property type="protein sequence ID" value="CAH0477249.1"/>
    <property type="molecule type" value="Genomic_DNA"/>
</dbReference>
<protein>
    <recommendedName>
        <fullName evidence="8">Importin N-terminal domain-containing protein</fullName>
    </recommendedName>
</protein>
<name>A0AAU9KYB6_9STRA</name>
<dbReference type="PANTHER" id="PTHR10997">
    <property type="entry name" value="IMPORTIN-7, 8, 11"/>
    <property type="match status" value="1"/>
</dbReference>
<dbReference type="Gene3D" id="1.25.10.10">
    <property type="entry name" value="Leucine-rich Repeat Variant"/>
    <property type="match status" value="1"/>
</dbReference>
<sequence>MAEPPNMPMLRQSLEATLSPFAETRKNAETYLTTLSTQPKYVLLLLQVLENSSENQDIRLAAALLFKNYIKHNWDPEKQGCLLINEKNIVKQHLVELMCRMPETLQKQLIEALTTIGEYDFPTQWMDLLAQLVSKLQTQQDWQVRNGVLMTANTIFKRFRNVFKSDDLFRELKHCLEVFQEPLLVFFKETGVALRTPGIAIPQQVQMLAALRYMNRIFYSLNWQDLPEYFEDHMSEWMGEFLTYFSYENPTLVDGDNEDEPDPIDRLLVAIVENINLYAEKYDEEFKPYLQKFTEVIWNLLANHITLFPKHDELAAKCMKFLTSVASRSFHRALFESPQVLTELCGIVVTNLQLRSSDEELFEDNPMDYIRRDIEGSDGDSRRSAARDLVRGLLGNFDEAVTQICMSTIQTQLQQYKADPVRNWAMKDVSINLVIAISAMKQSRLRGVSEVNSRVPLMDFFMAEVLPELSTPNHASLILKADAIKFVSTFRGQMPVEVMDQLFPLLMNCMDPLQFVVHTYAAACLERILTVKDRSGTLRFSKERLAPYLGKLLEHVFHILEQPNYPENDYLMKVVMRVMNVAKEDILPLTDVAVNKLTNILNRICANPSNPSFSHYLFESLSVLILNVCKTNPAATERFEELLFPPFQKVLTNDVEALSPYVYQVLAQMLELRPSGVSDAYKSMFPVLLNPTLWERVSNVPAIVKLIEAYMRKAPNDVAQSVQGILGVFQKLISSRSTEANAFSLLRGLFAFMPREAYANFLDEIVKIMMIRLQTRMAGRNSASYTKELIYTVSVLIGKLGPDTFLASLESLQKGMSTMFIKSVWLTCNARGRGPAERKACVIGLTRLMCETELCIADLDMWTEMLATAVKVLEEAGQSGAVVKDEDESLLELEQTGYEAGYAKLFFASVVSLDPLQEYPVPMCYLAESIAKLSASKPGVHLAYARTKLPSPATLTALQSYFAQNNVAFQ</sequence>
<evidence type="ECO:0000256" key="3">
    <source>
        <dbReference type="ARBA" id="ARBA00008669"/>
    </source>
</evidence>
<accession>A0AAU9KYB6</accession>
<evidence type="ECO:0000256" key="1">
    <source>
        <dbReference type="ARBA" id="ARBA00004123"/>
    </source>
</evidence>
<dbReference type="GO" id="GO:0006606">
    <property type="term" value="P:protein import into nucleus"/>
    <property type="evidence" value="ECO:0007669"/>
    <property type="project" value="TreeGrafter"/>
</dbReference>
<evidence type="ECO:0000313" key="10">
    <source>
        <dbReference type="EMBL" id="CAH0517968.1"/>
    </source>
</evidence>
<evidence type="ECO:0000256" key="2">
    <source>
        <dbReference type="ARBA" id="ARBA00004496"/>
    </source>
</evidence>
<dbReference type="SMART" id="SM00913">
    <property type="entry name" value="IBN_N"/>
    <property type="match status" value="1"/>
</dbReference>
<feature type="domain" description="Importin N-terminal" evidence="8">
    <location>
        <begin position="28"/>
        <end position="100"/>
    </location>
</feature>
<dbReference type="AlphaFoldDB" id="A0AAU9KYB6"/>
<dbReference type="Pfam" id="PF03378">
    <property type="entry name" value="CAS_CSE1"/>
    <property type="match status" value="1"/>
</dbReference>
<proteinExistence type="inferred from homology"/>
<dbReference type="EMBL" id="CAKLCB010000253">
    <property type="protein sequence ID" value="CAH0517968.1"/>
    <property type="molecule type" value="Genomic_DNA"/>
</dbReference>
<dbReference type="SUPFAM" id="SSF48371">
    <property type="entry name" value="ARM repeat"/>
    <property type="match status" value="1"/>
</dbReference>